<dbReference type="PROSITE" id="PS00463">
    <property type="entry name" value="ZN2_CY6_FUNGAL_1"/>
    <property type="match status" value="1"/>
</dbReference>
<protein>
    <recommendedName>
        <fullName evidence="2">Zn(2)-C6 fungal-type domain-containing protein</fullName>
    </recommendedName>
</protein>
<evidence type="ECO:0000313" key="3">
    <source>
        <dbReference type="EMBL" id="CEI63647.1"/>
    </source>
</evidence>
<dbReference type="PANTHER" id="PTHR38111">
    <property type="entry name" value="ZN(2)-C6 FUNGAL-TYPE DOMAIN-CONTAINING PROTEIN-RELATED"/>
    <property type="match status" value="1"/>
</dbReference>
<evidence type="ECO:0000256" key="1">
    <source>
        <dbReference type="ARBA" id="ARBA00023242"/>
    </source>
</evidence>
<dbReference type="STRING" id="56646.A0A2L2TGV2"/>
<organism evidence="3 4">
    <name type="scientific">Fusarium venenatum</name>
    <dbReference type="NCBI Taxonomy" id="56646"/>
    <lineage>
        <taxon>Eukaryota</taxon>
        <taxon>Fungi</taxon>
        <taxon>Dikarya</taxon>
        <taxon>Ascomycota</taxon>
        <taxon>Pezizomycotina</taxon>
        <taxon>Sordariomycetes</taxon>
        <taxon>Hypocreomycetidae</taxon>
        <taxon>Hypocreales</taxon>
        <taxon>Nectriaceae</taxon>
        <taxon>Fusarium</taxon>
    </lineage>
</organism>
<sequence>MVGIAGKSKACHDCKRRRVKCDFTTPKCFRCTKAGISCRGYERSTLWVHRTQARPNVYALSAVRDAKLEEHQLENSQSVDWLHVLQNMRHQLYSSNPSYKVATFRLQALSIADKIYHPLPKVTESCEDSTSTPSSWFKAVCQMPNPSEVLDHSLLAFCAIQIRISRKSGISYGETIQLYNHALSKIISILDSPEDGGSDESLAAIIILSTCELFLFSSGSSWNAHAQGISEMLRNRVASGNTTKSWSDLCRRLCVICVIQAMVQKRPLILEPDIWRQQTKPHSSPTSFGGLLDLAVDIPSIMASVHTVSRINLLPQVNQLVQKYQELEHWRNNYNKHNWDSSQTLVYWSVPAQASNPTDDDHTEKLFPFALIFSSIANASVWIFTSTIMLDILDTILLLCSENQDDNTLLPYEDETLGSIMSPNLLDTLRVDADKLSRLLCQSIEFCYRIENGTFGPQITCYAQATLLSYFANRGLRRELDWCKAILRMTGPGMSFGINLMQLRSVPGNSDKESDEAWKMLLHSLRHQTRLAFGGFEEEVVNQDDVQRLKNLFEIDGREDPSQLRGLDAQGFRDFWNAESLKEEKAAVQIPEIALRFHGSEEELHFWIWPGDDNRRSTGRYSEIRRFPYYNNQHLEGNDQHFEGLFREAGEEGV</sequence>
<dbReference type="Gene3D" id="4.10.240.10">
    <property type="entry name" value="Zn(2)-C6 fungal-type DNA-binding domain"/>
    <property type="match status" value="1"/>
</dbReference>
<dbReference type="EMBL" id="LN649229">
    <property type="protein sequence ID" value="CEI63647.1"/>
    <property type="molecule type" value="Genomic_DNA"/>
</dbReference>
<dbReference type="Pfam" id="PF00172">
    <property type="entry name" value="Zn_clus"/>
    <property type="match status" value="1"/>
</dbReference>
<evidence type="ECO:0000259" key="2">
    <source>
        <dbReference type="PROSITE" id="PS50048"/>
    </source>
</evidence>
<dbReference type="GO" id="GO:0000981">
    <property type="term" value="F:DNA-binding transcription factor activity, RNA polymerase II-specific"/>
    <property type="evidence" value="ECO:0007669"/>
    <property type="project" value="InterPro"/>
</dbReference>
<accession>A0A2L2TGV2</accession>
<dbReference type="SUPFAM" id="SSF57701">
    <property type="entry name" value="Zn2/Cys6 DNA-binding domain"/>
    <property type="match status" value="1"/>
</dbReference>
<evidence type="ECO:0000313" key="4">
    <source>
        <dbReference type="Proteomes" id="UP000245910"/>
    </source>
</evidence>
<feature type="domain" description="Zn(2)-C6 fungal-type" evidence="2">
    <location>
        <begin position="10"/>
        <end position="38"/>
    </location>
</feature>
<proteinExistence type="predicted"/>
<dbReference type="AlphaFoldDB" id="A0A2L2TGV2"/>
<keyword evidence="1" id="KW-0539">Nucleus</keyword>
<dbReference type="Proteomes" id="UP000245910">
    <property type="component" value="Chromosome I"/>
</dbReference>
<dbReference type="GO" id="GO:0008270">
    <property type="term" value="F:zinc ion binding"/>
    <property type="evidence" value="ECO:0007669"/>
    <property type="project" value="InterPro"/>
</dbReference>
<name>A0A2L2TGV2_9HYPO</name>
<dbReference type="SMART" id="SM00066">
    <property type="entry name" value="GAL4"/>
    <property type="match status" value="1"/>
</dbReference>
<dbReference type="PROSITE" id="PS50048">
    <property type="entry name" value="ZN2_CY6_FUNGAL_2"/>
    <property type="match status" value="1"/>
</dbReference>
<dbReference type="InterPro" id="IPR053178">
    <property type="entry name" value="Osmoadaptation_assoc"/>
</dbReference>
<reference evidence="4" key="1">
    <citation type="submission" date="2014-10" db="EMBL/GenBank/DDBJ databases">
        <authorList>
            <person name="King R."/>
        </authorList>
    </citation>
    <scope>NUCLEOTIDE SEQUENCE [LARGE SCALE GENOMIC DNA]</scope>
    <source>
        <strain evidence="4">A3/5</strain>
    </source>
</reference>
<dbReference type="InterPro" id="IPR001138">
    <property type="entry name" value="Zn2Cys6_DnaBD"/>
</dbReference>
<dbReference type="CDD" id="cd00067">
    <property type="entry name" value="GAL4"/>
    <property type="match status" value="1"/>
</dbReference>
<dbReference type="InterPro" id="IPR036864">
    <property type="entry name" value="Zn2-C6_fun-type_DNA-bd_sf"/>
</dbReference>
<keyword evidence="4" id="KW-1185">Reference proteome</keyword>
<dbReference type="CDD" id="cd12148">
    <property type="entry name" value="fungal_TF_MHR"/>
    <property type="match status" value="1"/>
</dbReference>